<dbReference type="AlphaFoldDB" id="A0AA41Z810"/>
<organism evidence="7 8">
    <name type="scientific">Lichenifustis flavocetrariae</name>
    <dbReference type="NCBI Taxonomy" id="2949735"/>
    <lineage>
        <taxon>Bacteria</taxon>
        <taxon>Pseudomonadati</taxon>
        <taxon>Pseudomonadota</taxon>
        <taxon>Alphaproteobacteria</taxon>
        <taxon>Hyphomicrobiales</taxon>
        <taxon>Lichenihabitantaceae</taxon>
        <taxon>Lichenifustis</taxon>
    </lineage>
</organism>
<comment type="caution">
    <text evidence="7">The sequence shown here is derived from an EMBL/GenBank/DDBJ whole genome shotgun (WGS) entry which is preliminary data.</text>
</comment>
<evidence type="ECO:0000313" key="7">
    <source>
        <dbReference type="EMBL" id="MCW6512203.1"/>
    </source>
</evidence>
<dbReference type="EMBL" id="JAMOIM010000043">
    <property type="protein sequence ID" value="MCW6512203.1"/>
    <property type="molecule type" value="Genomic_DNA"/>
</dbReference>
<feature type="transmembrane region" description="Helical" evidence="6">
    <location>
        <begin position="474"/>
        <end position="491"/>
    </location>
</feature>
<reference evidence="7" key="1">
    <citation type="submission" date="2022-05" db="EMBL/GenBank/DDBJ databases">
        <authorList>
            <person name="Pankratov T."/>
        </authorList>
    </citation>
    <scope>NUCLEOTIDE SEQUENCE</scope>
    <source>
        <strain evidence="7">BP6-180914</strain>
    </source>
</reference>
<evidence type="ECO:0000256" key="3">
    <source>
        <dbReference type="ARBA" id="ARBA00022692"/>
    </source>
</evidence>
<dbReference type="InterPro" id="IPR050367">
    <property type="entry name" value="APC_superfamily"/>
</dbReference>
<dbReference type="Gene3D" id="1.20.1740.10">
    <property type="entry name" value="Amino acid/polyamine transporter I"/>
    <property type="match status" value="1"/>
</dbReference>
<gene>
    <name evidence="7" type="ORF">M8523_30215</name>
</gene>
<feature type="transmembrane region" description="Helical" evidence="6">
    <location>
        <begin position="20"/>
        <end position="40"/>
    </location>
</feature>
<accession>A0AA41Z810</accession>
<feature type="transmembrane region" description="Helical" evidence="6">
    <location>
        <begin position="449"/>
        <end position="468"/>
    </location>
</feature>
<feature type="transmembrane region" description="Helical" evidence="6">
    <location>
        <begin position="233"/>
        <end position="252"/>
    </location>
</feature>
<dbReference type="Pfam" id="PF13520">
    <property type="entry name" value="AA_permease_2"/>
    <property type="match status" value="1"/>
</dbReference>
<keyword evidence="4 6" id="KW-1133">Transmembrane helix</keyword>
<evidence type="ECO:0000256" key="2">
    <source>
        <dbReference type="ARBA" id="ARBA00022475"/>
    </source>
</evidence>
<evidence type="ECO:0000256" key="1">
    <source>
        <dbReference type="ARBA" id="ARBA00004651"/>
    </source>
</evidence>
<dbReference type="RefSeq" id="WP_282588579.1">
    <property type="nucleotide sequence ID" value="NZ_JAMOIM010000043.1"/>
</dbReference>
<protein>
    <submittedName>
        <fullName evidence="7">APC family permease</fullName>
    </submittedName>
</protein>
<feature type="transmembrane region" description="Helical" evidence="6">
    <location>
        <begin position="407"/>
        <end position="428"/>
    </location>
</feature>
<keyword evidence="3 6" id="KW-0812">Transmembrane</keyword>
<feature type="transmembrane region" description="Helical" evidence="6">
    <location>
        <begin position="60"/>
        <end position="79"/>
    </location>
</feature>
<evidence type="ECO:0000256" key="5">
    <source>
        <dbReference type="ARBA" id="ARBA00023136"/>
    </source>
</evidence>
<feature type="transmembrane region" description="Helical" evidence="6">
    <location>
        <begin position="180"/>
        <end position="204"/>
    </location>
</feature>
<keyword evidence="2" id="KW-1003">Cell membrane</keyword>
<feature type="transmembrane region" description="Helical" evidence="6">
    <location>
        <begin position="327"/>
        <end position="349"/>
    </location>
</feature>
<feature type="transmembrane region" description="Helical" evidence="6">
    <location>
        <begin position="151"/>
        <end position="168"/>
    </location>
</feature>
<evidence type="ECO:0000256" key="4">
    <source>
        <dbReference type="ARBA" id="ARBA00022989"/>
    </source>
</evidence>
<comment type="subcellular location">
    <subcellularLocation>
        <location evidence="1">Cell membrane</location>
        <topology evidence="1">Multi-pass membrane protein</topology>
    </subcellularLocation>
</comment>
<evidence type="ECO:0000313" key="8">
    <source>
        <dbReference type="Proteomes" id="UP001165667"/>
    </source>
</evidence>
<keyword evidence="8" id="KW-1185">Reference proteome</keyword>
<sequence length="681" mass="73527">MSDLRLRQPGETPALGRFVVPATIMLSFVSFWRASAIVLSDLGSSAYYVGGIAEQKVGKAAPWFVLGIMLFSYAVRAVYIESCSMFTRGGVYKVVREAMGGTAAKFSVSALMFDYVLTGPISAVSAGLYLASLLNQLAGAFGMPQLPLSPPLIAAAFAILVISYFWWTNTVGIPFSSTRALRVMQITTVMVVILVSWCLLTIAMKGYQPVPAPTLANLKFSDDALGWLKGTPFPGVAVIAIGIGLGHSLLAMSGEESLAQVYREIEAPKRKNLIRTGLIIFGYSLVFTALVSFFAVMLIPDDQRQQVQDNLISGIAMVLIGRHWLKLAFQCFVVLVGVLILSAAVNTSLIGSNGVLNRVAEDGVLPDWVCQPHKTYGTSHRLIAIVAALQIATVVLSRGDVTLLGEAYAFGVAWSFAMKALGVTVLRFTRPDAERWRVPLNIKLGTTELPLGLIIITTMLFILAGLNLFTKEAATVGGVAFTVVFFVLFTVSEHYHKRGGEEGNTADNTLDRFRLECRRNLSPEALGVRPGSILVAVHDADQLDHLQKALAHHDPSEADVVAISASESGPGDNVPDDQAAQKIVDAWETRVFSRAVAVAEKEGKPISLIGLAAADGYSALLAAAATLQCSRLVLAASTKESVREQEQDVRTSWRKRQIQTMELPVEIISRSGTFTSFTLER</sequence>
<dbReference type="GO" id="GO:0005886">
    <property type="term" value="C:plasma membrane"/>
    <property type="evidence" value="ECO:0007669"/>
    <property type="project" value="UniProtKB-SubCell"/>
</dbReference>
<name>A0AA41Z810_9HYPH</name>
<dbReference type="PANTHER" id="PTHR42770">
    <property type="entry name" value="AMINO ACID TRANSPORTER-RELATED"/>
    <property type="match status" value="1"/>
</dbReference>
<feature type="transmembrane region" description="Helical" evidence="6">
    <location>
        <begin position="106"/>
        <end position="131"/>
    </location>
</feature>
<dbReference type="InterPro" id="IPR002293">
    <property type="entry name" value="AA/rel_permease1"/>
</dbReference>
<dbReference type="PANTHER" id="PTHR42770:SF11">
    <property type="entry name" value="INNER MEMBRANE TRANSPORT PROTEIN YBAT"/>
    <property type="match status" value="1"/>
</dbReference>
<proteinExistence type="predicted"/>
<dbReference type="Proteomes" id="UP001165667">
    <property type="component" value="Unassembled WGS sequence"/>
</dbReference>
<keyword evidence="5 6" id="KW-0472">Membrane</keyword>
<dbReference type="GO" id="GO:0022857">
    <property type="term" value="F:transmembrane transporter activity"/>
    <property type="evidence" value="ECO:0007669"/>
    <property type="project" value="InterPro"/>
</dbReference>
<feature type="transmembrane region" description="Helical" evidence="6">
    <location>
        <begin position="273"/>
        <end position="299"/>
    </location>
</feature>
<evidence type="ECO:0000256" key="6">
    <source>
        <dbReference type="SAM" id="Phobius"/>
    </source>
</evidence>